<proteinExistence type="predicted"/>
<dbReference type="Pfam" id="PF00698">
    <property type="entry name" value="Acyl_transf_1"/>
    <property type="match status" value="1"/>
</dbReference>
<sequence>MRGRAMRDAAAGTDGVMVAALTEPAQVERALARAGRERVWVANRNGPRQVVLSGAADDVAAVVDDLSVHGVETRALQASTAFHTPVVADAVPRLLEHLAGVDVRPPRLPVLGNADAAPYPADPAAVRRRLAEQAHRSRAVR</sequence>
<organism evidence="6 7">
    <name type="scientific">Angustibacter aerolatus</name>
    <dbReference type="NCBI Taxonomy" id="1162965"/>
    <lineage>
        <taxon>Bacteria</taxon>
        <taxon>Bacillati</taxon>
        <taxon>Actinomycetota</taxon>
        <taxon>Actinomycetes</taxon>
        <taxon>Kineosporiales</taxon>
        <taxon>Kineosporiaceae</taxon>
    </lineage>
</organism>
<protein>
    <recommendedName>
        <fullName evidence="1">[acyl-carrier-protein] S-malonyltransferase</fullName>
        <ecNumber evidence="1">2.3.1.39</ecNumber>
    </recommendedName>
</protein>
<keyword evidence="2" id="KW-0808">Transferase</keyword>
<dbReference type="SUPFAM" id="SSF52151">
    <property type="entry name" value="FabD/lysophospholipase-like"/>
    <property type="match status" value="1"/>
</dbReference>
<comment type="catalytic activity">
    <reaction evidence="4">
        <text>holo-[ACP] + malonyl-CoA = malonyl-[ACP] + CoA</text>
        <dbReference type="Rhea" id="RHEA:41792"/>
        <dbReference type="Rhea" id="RHEA-COMP:9623"/>
        <dbReference type="Rhea" id="RHEA-COMP:9685"/>
        <dbReference type="ChEBI" id="CHEBI:57287"/>
        <dbReference type="ChEBI" id="CHEBI:57384"/>
        <dbReference type="ChEBI" id="CHEBI:64479"/>
        <dbReference type="ChEBI" id="CHEBI:78449"/>
        <dbReference type="EC" id="2.3.1.39"/>
    </reaction>
</comment>
<accession>A0ABQ6JJN9</accession>
<dbReference type="Proteomes" id="UP001157017">
    <property type="component" value="Unassembled WGS sequence"/>
</dbReference>
<dbReference type="InterPro" id="IPR014043">
    <property type="entry name" value="Acyl_transferase_dom"/>
</dbReference>
<evidence type="ECO:0000313" key="6">
    <source>
        <dbReference type="EMBL" id="GMA87781.1"/>
    </source>
</evidence>
<evidence type="ECO:0000256" key="4">
    <source>
        <dbReference type="ARBA" id="ARBA00048462"/>
    </source>
</evidence>
<dbReference type="SMART" id="SM00827">
    <property type="entry name" value="PKS_AT"/>
    <property type="match status" value="1"/>
</dbReference>
<evidence type="ECO:0000256" key="1">
    <source>
        <dbReference type="ARBA" id="ARBA00013258"/>
    </source>
</evidence>
<dbReference type="InterPro" id="IPR016035">
    <property type="entry name" value="Acyl_Trfase/lysoPLipase"/>
</dbReference>
<dbReference type="EMBL" id="BSUZ01000001">
    <property type="protein sequence ID" value="GMA87781.1"/>
    <property type="molecule type" value="Genomic_DNA"/>
</dbReference>
<dbReference type="InterPro" id="IPR001227">
    <property type="entry name" value="Ac_transferase_dom_sf"/>
</dbReference>
<feature type="domain" description="Malonyl-CoA:ACP transacylase (MAT)" evidence="5">
    <location>
        <begin position="1"/>
        <end position="140"/>
    </location>
</feature>
<comment type="caution">
    <text evidence="6">The sequence shown here is derived from an EMBL/GenBank/DDBJ whole genome shotgun (WGS) entry which is preliminary data.</text>
</comment>
<dbReference type="PANTHER" id="PTHR42681:SF1">
    <property type="entry name" value="MALONYL-COA-ACYL CARRIER PROTEIN TRANSACYLASE, MITOCHONDRIAL"/>
    <property type="match status" value="1"/>
</dbReference>
<evidence type="ECO:0000313" key="7">
    <source>
        <dbReference type="Proteomes" id="UP001157017"/>
    </source>
</evidence>
<evidence type="ECO:0000259" key="5">
    <source>
        <dbReference type="SMART" id="SM00827"/>
    </source>
</evidence>
<keyword evidence="3" id="KW-0012">Acyltransferase</keyword>
<dbReference type="PANTHER" id="PTHR42681">
    <property type="entry name" value="MALONYL-COA-ACYL CARRIER PROTEIN TRANSACYLASE, MITOCHONDRIAL"/>
    <property type="match status" value="1"/>
</dbReference>
<reference evidence="7" key="1">
    <citation type="journal article" date="2019" name="Int. J. Syst. Evol. Microbiol.">
        <title>The Global Catalogue of Microorganisms (GCM) 10K type strain sequencing project: providing services to taxonomists for standard genome sequencing and annotation.</title>
        <authorList>
            <consortium name="The Broad Institute Genomics Platform"/>
            <consortium name="The Broad Institute Genome Sequencing Center for Infectious Disease"/>
            <person name="Wu L."/>
            <person name="Ma J."/>
        </authorList>
    </citation>
    <scope>NUCLEOTIDE SEQUENCE [LARGE SCALE GENOMIC DNA]</scope>
    <source>
        <strain evidence="7">NBRC 108730</strain>
    </source>
</reference>
<keyword evidence="7" id="KW-1185">Reference proteome</keyword>
<name>A0ABQ6JJN9_9ACTN</name>
<dbReference type="EC" id="2.3.1.39" evidence="1"/>
<evidence type="ECO:0000256" key="2">
    <source>
        <dbReference type="ARBA" id="ARBA00022679"/>
    </source>
</evidence>
<dbReference type="InterPro" id="IPR050858">
    <property type="entry name" value="Mal-CoA-ACP_Trans/PKS_FabD"/>
</dbReference>
<evidence type="ECO:0000256" key="3">
    <source>
        <dbReference type="ARBA" id="ARBA00023315"/>
    </source>
</evidence>
<dbReference type="Gene3D" id="3.40.366.10">
    <property type="entry name" value="Malonyl-Coenzyme A Acyl Carrier Protein, domain 2"/>
    <property type="match status" value="1"/>
</dbReference>
<gene>
    <name evidence="6" type="ORF">GCM10025868_30310</name>
</gene>